<comment type="caution">
    <text evidence="2">The sequence shown here is derived from an EMBL/GenBank/DDBJ whole genome shotgun (WGS) entry which is preliminary data.</text>
</comment>
<evidence type="ECO:0000313" key="2">
    <source>
        <dbReference type="EMBL" id="PIK50187.1"/>
    </source>
</evidence>
<dbReference type="Proteomes" id="UP000230750">
    <property type="component" value="Unassembled WGS sequence"/>
</dbReference>
<gene>
    <name evidence="2" type="ORF">BSL78_12938</name>
</gene>
<reference evidence="2 3" key="1">
    <citation type="journal article" date="2017" name="PLoS Biol.">
        <title>The sea cucumber genome provides insights into morphological evolution and visceral regeneration.</title>
        <authorList>
            <person name="Zhang X."/>
            <person name="Sun L."/>
            <person name="Yuan J."/>
            <person name="Sun Y."/>
            <person name="Gao Y."/>
            <person name="Zhang L."/>
            <person name="Li S."/>
            <person name="Dai H."/>
            <person name="Hamel J.F."/>
            <person name="Liu C."/>
            <person name="Yu Y."/>
            <person name="Liu S."/>
            <person name="Lin W."/>
            <person name="Guo K."/>
            <person name="Jin S."/>
            <person name="Xu P."/>
            <person name="Storey K.B."/>
            <person name="Huan P."/>
            <person name="Zhang T."/>
            <person name="Zhou Y."/>
            <person name="Zhang J."/>
            <person name="Lin C."/>
            <person name="Li X."/>
            <person name="Xing L."/>
            <person name="Huo D."/>
            <person name="Sun M."/>
            <person name="Wang L."/>
            <person name="Mercier A."/>
            <person name="Li F."/>
            <person name="Yang H."/>
            <person name="Xiang J."/>
        </authorList>
    </citation>
    <scope>NUCLEOTIDE SEQUENCE [LARGE SCALE GENOMIC DNA]</scope>
    <source>
        <strain evidence="2">Shaxun</strain>
        <tissue evidence="2">Muscle</tissue>
    </source>
</reference>
<dbReference type="EMBL" id="MRZV01000430">
    <property type="protein sequence ID" value="PIK50187.1"/>
    <property type="molecule type" value="Genomic_DNA"/>
</dbReference>
<keyword evidence="2" id="KW-0808">Transferase</keyword>
<name>A0A2G8KQD8_STIJA</name>
<evidence type="ECO:0000313" key="3">
    <source>
        <dbReference type="Proteomes" id="UP000230750"/>
    </source>
</evidence>
<organism evidence="2 3">
    <name type="scientific">Stichopus japonicus</name>
    <name type="common">Sea cucumber</name>
    <dbReference type="NCBI Taxonomy" id="307972"/>
    <lineage>
        <taxon>Eukaryota</taxon>
        <taxon>Metazoa</taxon>
        <taxon>Echinodermata</taxon>
        <taxon>Eleutherozoa</taxon>
        <taxon>Echinozoa</taxon>
        <taxon>Holothuroidea</taxon>
        <taxon>Aspidochirotacea</taxon>
        <taxon>Aspidochirotida</taxon>
        <taxon>Stichopodidae</taxon>
        <taxon>Apostichopus</taxon>
    </lineage>
</organism>
<dbReference type="AlphaFoldDB" id="A0A2G8KQD8"/>
<accession>A0A2G8KQD8</accession>
<keyword evidence="3" id="KW-1185">Reference proteome</keyword>
<sequence length="167" mass="19449">MIEKDDCQKLLDYLRVPAKESKDMIESDTTFSSLVQHLREAGKVSFDDITHLMTACSEKGLSKLVAVLTVFQQAQDSKFTKKVLKDQLKALEDKRQELSYKLSESEDEKQQLTGRLKASEEERQQFKDTLKATEEERQQLTGRLKTTEEERQQFKDTLKQQRKKDNS</sequence>
<dbReference type="GO" id="GO:0016740">
    <property type="term" value="F:transferase activity"/>
    <property type="evidence" value="ECO:0007669"/>
    <property type="project" value="UniProtKB-KW"/>
</dbReference>
<proteinExistence type="predicted"/>
<feature type="region of interest" description="Disordered" evidence="1">
    <location>
        <begin position="100"/>
        <end position="167"/>
    </location>
</feature>
<evidence type="ECO:0000256" key="1">
    <source>
        <dbReference type="SAM" id="MobiDB-lite"/>
    </source>
</evidence>
<feature type="compositionally biased region" description="Basic and acidic residues" evidence="1">
    <location>
        <begin position="117"/>
        <end position="138"/>
    </location>
</feature>
<feature type="compositionally biased region" description="Basic and acidic residues" evidence="1">
    <location>
        <begin position="145"/>
        <end position="167"/>
    </location>
</feature>
<protein>
    <submittedName>
        <fullName evidence="2">Glycosyl transferase GT2 family</fullName>
    </submittedName>
</protein>